<accession>A0ACC0IIJ2</accession>
<keyword evidence="2" id="KW-1185">Reference proteome</keyword>
<proteinExistence type="predicted"/>
<keyword evidence="1" id="KW-0012">Acyltransferase</keyword>
<protein>
    <submittedName>
        <fullName evidence="1">Lysophospholipid acyltransferase LPEAT2</fullName>
    </submittedName>
</protein>
<dbReference type="EMBL" id="CM045760">
    <property type="protein sequence ID" value="KAI8024702.1"/>
    <property type="molecule type" value="Genomic_DNA"/>
</dbReference>
<reference evidence="1 2" key="1">
    <citation type="journal article" date="2022" name="Plant J.">
        <title>Chromosome-level genome of Camellia lanceoleosa provides a valuable resource for understanding genome evolution and self-incompatibility.</title>
        <authorList>
            <person name="Gong W."/>
            <person name="Xiao S."/>
            <person name="Wang L."/>
            <person name="Liao Z."/>
            <person name="Chang Y."/>
            <person name="Mo W."/>
            <person name="Hu G."/>
            <person name="Li W."/>
            <person name="Zhao G."/>
            <person name="Zhu H."/>
            <person name="Hu X."/>
            <person name="Ji K."/>
            <person name="Xiang X."/>
            <person name="Song Q."/>
            <person name="Yuan D."/>
            <person name="Jin S."/>
            <person name="Zhang L."/>
        </authorList>
    </citation>
    <scope>NUCLEOTIDE SEQUENCE [LARGE SCALE GENOMIC DNA]</scope>
    <source>
        <strain evidence="1">SQ_2022a</strain>
    </source>
</reference>
<evidence type="ECO:0000313" key="2">
    <source>
        <dbReference type="Proteomes" id="UP001060215"/>
    </source>
</evidence>
<name>A0ACC0IIJ2_9ERIC</name>
<dbReference type="Proteomes" id="UP001060215">
    <property type="component" value="Chromosome 3"/>
</dbReference>
<comment type="caution">
    <text evidence="1">The sequence shown here is derived from an EMBL/GenBank/DDBJ whole genome shotgun (WGS) entry which is preliminary data.</text>
</comment>
<organism evidence="1 2">
    <name type="scientific">Camellia lanceoleosa</name>
    <dbReference type="NCBI Taxonomy" id="1840588"/>
    <lineage>
        <taxon>Eukaryota</taxon>
        <taxon>Viridiplantae</taxon>
        <taxon>Streptophyta</taxon>
        <taxon>Embryophyta</taxon>
        <taxon>Tracheophyta</taxon>
        <taxon>Spermatophyta</taxon>
        <taxon>Magnoliopsida</taxon>
        <taxon>eudicotyledons</taxon>
        <taxon>Gunneridae</taxon>
        <taxon>Pentapetalae</taxon>
        <taxon>asterids</taxon>
        <taxon>Ericales</taxon>
        <taxon>Theaceae</taxon>
        <taxon>Camellia</taxon>
    </lineage>
</organism>
<sequence length="85" mass="9741">MKGFFRSISSFAFISKGTTTNGRGLISFQLGVFVLGYPVHPMIVRYPRVHFDQSWGNIALRKLMFRMFIVSQFHGGRVSSYCFIP</sequence>
<keyword evidence="1" id="KW-0808">Transferase</keyword>
<gene>
    <name evidence="1" type="ORF">LOK49_LG02G01167</name>
</gene>
<evidence type="ECO:0000313" key="1">
    <source>
        <dbReference type="EMBL" id="KAI8024702.1"/>
    </source>
</evidence>